<comment type="caution">
    <text evidence="3">The sequence shown here is derived from an EMBL/GenBank/DDBJ whole genome shotgun (WGS) entry which is preliminary data.</text>
</comment>
<evidence type="ECO:0000313" key="3">
    <source>
        <dbReference type="EMBL" id="KAK8952414.1"/>
    </source>
</evidence>
<evidence type="ECO:0000256" key="1">
    <source>
        <dbReference type="SAM" id="Coils"/>
    </source>
</evidence>
<dbReference type="Proteomes" id="UP001418222">
    <property type="component" value="Unassembled WGS sequence"/>
</dbReference>
<protein>
    <submittedName>
        <fullName evidence="3">Uncharacterized protein</fullName>
    </submittedName>
</protein>
<name>A0AAP0BYQ5_9ASPA</name>
<gene>
    <name evidence="3" type="ORF">KSP39_PZI003694</name>
</gene>
<evidence type="ECO:0000313" key="4">
    <source>
        <dbReference type="Proteomes" id="UP001418222"/>
    </source>
</evidence>
<feature type="coiled-coil region" evidence="1">
    <location>
        <begin position="58"/>
        <end position="117"/>
    </location>
</feature>
<evidence type="ECO:0000256" key="2">
    <source>
        <dbReference type="SAM" id="MobiDB-lite"/>
    </source>
</evidence>
<dbReference type="AlphaFoldDB" id="A0AAP0BYQ5"/>
<sequence>MMRPGDLTSFLPLLPPPPPSIHDEWLAEFQREVDALKTRPREFVEALRVKEEVEWIEREKQRSALEAAEKKMQEMQAALELERKEKLELQKALQDQVAEMTARLEKEKEINRRLDDDLRHYRGKYLDLSREADKSERPVAPTTERSQQPSRLTTGEISNPPEVAVAGQVAASGELEARALQMIPFIRVERDVSRVHQSLHSIHHLVSQIYVILLQTDEQVARIGREGPESDKQP</sequence>
<feature type="region of interest" description="Disordered" evidence="2">
    <location>
        <begin position="130"/>
        <end position="161"/>
    </location>
</feature>
<feature type="compositionally biased region" description="Polar residues" evidence="2">
    <location>
        <begin position="143"/>
        <end position="157"/>
    </location>
</feature>
<proteinExistence type="predicted"/>
<reference evidence="3 4" key="1">
    <citation type="journal article" date="2022" name="Nat. Plants">
        <title>Genomes of leafy and leafless Platanthera orchids illuminate the evolution of mycoheterotrophy.</title>
        <authorList>
            <person name="Li M.H."/>
            <person name="Liu K.W."/>
            <person name="Li Z."/>
            <person name="Lu H.C."/>
            <person name="Ye Q.L."/>
            <person name="Zhang D."/>
            <person name="Wang J.Y."/>
            <person name="Li Y.F."/>
            <person name="Zhong Z.M."/>
            <person name="Liu X."/>
            <person name="Yu X."/>
            <person name="Liu D.K."/>
            <person name="Tu X.D."/>
            <person name="Liu B."/>
            <person name="Hao Y."/>
            <person name="Liao X.Y."/>
            <person name="Jiang Y.T."/>
            <person name="Sun W.H."/>
            <person name="Chen J."/>
            <person name="Chen Y.Q."/>
            <person name="Ai Y."/>
            <person name="Zhai J.W."/>
            <person name="Wu S.S."/>
            <person name="Zhou Z."/>
            <person name="Hsiao Y.Y."/>
            <person name="Wu W.L."/>
            <person name="Chen Y.Y."/>
            <person name="Lin Y.F."/>
            <person name="Hsu J.L."/>
            <person name="Li C.Y."/>
            <person name="Wang Z.W."/>
            <person name="Zhao X."/>
            <person name="Zhong W.Y."/>
            <person name="Ma X.K."/>
            <person name="Ma L."/>
            <person name="Huang J."/>
            <person name="Chen G.Z."/>
            <person name="Huang M.Z."/>
            <person name="Huang L."/>
            <person name="Peng D.H."/>
            <person name="Luo Y.B."/>
            <person name="Zou S.Q."/>
            <person name="Chen S.P."/>
            <person name="Lan S."/>
            <person name="Tsai W.C."/>
            <person name="Van de Peer Y."/>
            <person name="Liu Z.J."/>
        </authorList>
    </citation>
    <scope>NUCLEOTIDE SEQUENCE [LARGE SCALE GENOMIC DNA]</scope>
    <source>
        <strain evidence="3">Lor287</strain>
    </source>
</reference>
<accession>A0AAP0BYQ5</accession>
<keyword evidence="1" id="KW-0175">Coiled coil</keyword>
<keyword evidence="4" id="KW-1185">Reference proteome</keyword>
<dbReference type="EMBL" id="JBBWWQ010000003">
    <property type="protein sequence ID" value="KAK8952414.1"/>
    <property type="molecule type" value="Genomic_DNA"/>
</dbReference>
<organism evidence="3 4">
    <name type="scientific">Platanthera zijinensis</name>
    <dbReference type="NCBI Taxonomy" id="2320716"/>
    <lineage>
        <taxon>Eukaryota</taxon>
        <taxon>Viridiplantae</taxon>
        <taxon>Streptophyta</taxon>
        <taxon>Embryophyta</taxon>
        <taxon>Tracheophyta</taxon>
        <taxon>Spermatophyta</taxon>
        <taxon>Magnoliopsida</taxon>
        <taxon>Liliopsida</taxon>
        <taxon>Asparagales</taxon>
        <taxon>Orchidaceae</taxon>
        <taxon>Orchidoideae</taxon>
        <taxon>Orchideae</taxon>
        <taxon>Orchidinae</taxon>
        <taxon>Platanthera</taxon>
    </lineage>
</organism>